<dbReference type="OrthoDB" id="307488at2759"/>
<reference evidence="4" key="1">
    <citation type="submission" date="2021-04" db="EMBL/GenBank/DDBJ databases">
        <authorList>
            <consortium name="Molecular Ecology Group"/>
        </authorList>
    </citation>
    <scope>NUCLEOTIDE SEQUENCE</scope>
</reference>
<sequence length="136" mass="15339">MAESQPSTSRKPENGVTQTIVIDKVEEANGEQSPPVLHLRLQPPKNESKVKWSTDTVDNECMGKKKSKCCCIYRKPKVFGEADTSSSSDSDDSCTEHCRGHKKKCYRHKPLSDHQDKDHNDQEHHNCDGQCDIEKG</sequence>
<evidence type="ECO:0000256" key="1">
    <source>
        <dbReference type="ARBA" id="ARBA00021994"/>
    </source>
</evidence>
<proteinExistence type="predicted"/>
<dbReference type="GO" id="GO:0004865">
    <property type="term" value="F:protein serine/threonine phosphatase inhibitor activity"/>
    <property type="evidence" value="ECO:0007669"/>
    <property type="project" value="InterPro"/>
</dbReference>
<feature type="compositionally biased region" description="Basic residues" evidence="3">
    <location>
        <begin position="99"/>
        <end position="109"/>
    </location>
</feature>
<name>A0A8S3YWB9_9EUPU</name>
<protein>
    <recommendedName>
        <fullName evidence="1">E3 ubiquitin-protein ligase PPP1R11</fullName>
    </recommendedName>
    <alternativeName>
        <fullName evidence="2">Protein phosphatase 1 regulatory subunit 11</fullName>
    </alternativeName>
</protein>
<accession>A0A8S3YWB9</accession>
<evidence type="ECO:0000256" key="2">
    <source>
        <dbReference type="ARBA" id="ARBA00031039"/>
    </source>
</evidence>
<dbReference type="Pfam" id="PF07491">
    <property type="entry name" value="PPI_Ypi1"/>
    <property type="match status" value="1"/>
</dbReference>
<evidence type="ECO:0000313" key="5">
    <source>
        <dbReference type="Proteomes" id="UP000678393"/>
    </source>
</evidence>
<gene>
    <name evidence="4" type="ORF">CUNI_LOCUS5189</name>
</gene>
<comment type="caution">
    <text evidence="4">The sequence shown here is derived from an EMBL/GenBank/DDBJ whole genome shotgun (WGS) entry which is preliminary data.</text>
</comment>
<feature type="compositionally biased region" description="Basic and acidic residues" evidence="3">
    <location>
        <begin position="110"/>
        <end position="136"/>
    </location>
</feature>
<dbReference type="GO" id="GO:0005634">
    <property type="term" value="C:nucleus"/>
    <property type="evidence" value="ECO:0007669"/>
    <property type="project" value="TreeGrafter"/>
</dbReference>
<dbReference type="PANTHER" id="PTHR20835:SF0">
    <property type="entry name" value="E3 UBIQUITIN-PROTEIN LIGASE PPP1R11"/>
    <property type="match status" value="1"/>
</dbReference>
<evidence type="ECO:0000313" key="4">
    <source>
        <dbReference type="EMBL" id="CAG5119631.1"/>
    </source>
</evidence>
<dbReference type="InterPro" id="IPR011107">
    <property type="entry name" value="PPI_Ypi1"/>
</dbReference>
<dbReference type="PANTHER" id="PTHR20835">
    <property type="entry name" value="E3 UBIQUITIN-PROTEIN LIGASE PPP1R11-RELATED"/>
    <property type="match status" value="1"/>
</dbReference>
<evidence type="ECO:0000256" key="3">
    <source>
        <dbReference type="SAM" id="MobiDB-lite"/>
    </source>
</evidence>
<keyword evidence="5" id="KW-1185">Reference proteome</keyword>
<feature type="region of interest" description="Disordered" evidence="3">
    <location>
        <begin position="26"/>
        <end position="51"/>
    </location>
</feature>
<feature type="region of interest" description="Disordered" evidence="3">
    <location>
        <begin position="80"/>
        <end position="136"/>
    </location>
</feature>
<dbReference type="Proteomes" id="UP000678393">
    <property type="component" value="Unassembled WGS sequence"/>
</dbReference>
<dbReference type="EMBL" id="CAJHNH020000746">
    <property type="protein sequence ID" value="CAG5119631.1"/>
    <property type="molecule type" value="Genomic_DNA"/>
</dbReference>
<organism evidence="4 5">
    <name type="scientific">Candidula unifasciata</name>
    <dbReference type="NCBI Taxonomy" id="100452"/>
    <lineage>
        <taxon>Eukaryota</taxon>
        <taxon>Metazoa</taxon>
        <taxon>Spiralia</taxon>
        <taxon>Lophotrochozoa</taxon>
        <taxon>Mollusca</taxon>
        <taxon>Gastropoda</taxon>
        <taxon>Heterobranchia</taxon>
        <taxon>Euthyneura</taxon>
        <taxon>Panpulmonata</taxon>
        <taxon>Eupulmonata</taxon>
        <taxon>Stylommatophora</taxon>
        <taxon>Helicina</taxon>
        <taxon>Helicoidea</taxon>
        <taxon>Geomitridae</taxon>
        <taxon>Candidula</taxon>
    </lineage>
</organism>
<dbReference type="GO" id="GO:0008157">
    <property type="term" value="F:protein phosphatase 1 binding"/>
    <property type="evidence" value="ECO:0007669"/>
    <property type="project" value="TreeGrafter"/>
</dbReference>
<dbReference type="AlphaFoldDB" id="A0A8S3YWB9"/>